<evidence type="ECO:0000259" key="1">
    <source>
        <dbReference type="Pfam" id="PF13577"/>
    </source>
</evidence>
<keyword evidence="3" id="KW-1185">Reference proteome</keyword>
<protein>
    <submittedName>
        <fullName evidence="2">Nuclear transport factor 2 family protein</fullName>
    </submittedName>
</protein>
<dbReference type="OrthoDB" id="2084678at2"/>
<dbReference type="RefSeq" id="WP_142765735.1">
    <property type="nucleotide sequence ID" value="NZ_CP041356.1"/>
</dbReference>
<dbReference type="EMBL" id="CP041356">
    <property type="protein sequence ID" value="QDK70098.1"/>
    <property type="molecule type" value="Genomic_DNA"/>
</dbReference>
<feature type="domain" description="SnoaL-like" evidence="1">
    <location>
        <begin position="6"/>
        <end position="119"/>
    </location>
</feature>
<dbReference type="InterPro" id="IPR037401">
    <property type="entry name" value="SnoaL-like"/>
</dbReference>
<gene>
    <name evidence="2" type="ORF">FLP15_01540</name>
</gene>
<dbReference type="SUPFAM" id="SSF54427">
    <property type="entry name" value="NTF2-like"/>
    <property type="match status" value="1"/>
</dbReference>
<evidence type="ECO:0000313" key="2">
    <source>
        <dbReference type="EMBL" id="QDK70098.1"/>
    </source>
</evidence>
<dbReference type="Proteomes" id="UP000315128">
    <property type="component" value="Chromosome"/>
</dbReference>
<dbReference type="Pfam" id="PF13577">
    <property type="entry name" value="SnoaL_4"/>
    <property type="match status" value="1"/>
</dbReference>
<accession>A0A514Z679</accession>
<evidence type="ECO:0000313" key="3">
    <source>
        <dbReference type="Proteomes" id="UP000315128"/>
    </source>
</evidence>
<sequence length="129" mass="14959">MNEIKMKQLIDDWAFYADSKQHEKQVALFTDSFENVTIMPDGTRQIFDSKAELLDGIKSALSNFTKTFHFNGQVKFGDNHATSYCIAHHLKPDGSLLVMYICYEDDFVEENGVVKFSRRELNIEIIEER</sequence>
<proteinExistence type="predicted"/>
<reference evidence="2 3" key="1">
    <citation type="submission" date="2019-07" db="EMBL/GenBank/DDBJ databases">
        <title>Genome sequencing of KACC 19320.</title>
        <authorList>
            <person name="Heo J."/>
            <person name="Kim S.-J."/>
            <person name="Kim J.-S."/>
            <person name="Hong S.-B."/>
            <person name="Kwon S.-W."/>
        </authorList>
    </citation>
    <scope>NUCLEOTIDE SEQUENCE [LARGE SCALE GENOMIC DNA]</scope>
    <source>
        <strain evidence="2 3">KACC 19320</strain>
    </source>
</reference>
<dbReference type="InterPro" id="IPR032710">
    <property type="entry name" value="NTF2-like_dom_sf"/>
</dbReference>
<dbReference type="KEGG" id="lack:FLP15_01540"/>
<name>A0A514Z679_9LACT</name>
<organism evidence="2 3">
    <name type="scientific">Lactococcus protaetiae</name>
    <dbReference type="NCBI Taxonomy" id="2592653"/>
    <lineage>
        <taxon>Bacteria</taxon>
        <taxon>Bacillati</taxon>
        <taxon>Bacillota</taxon>
        <taxon>Bacilli</taxon>
        <taxon>Lactobacillales</taxon>
        <taxon>Streptococcaceae</taxon>
        <taxon>Lactococcus</taxon>
    </lineage>
</organism>
<dbReference type="Gene3D" id="3.10.450.50">
    <property type="match status" value="1"/>
</dbReference>
<dbReference type="AlphaFoldDB" id="A0A514Z679"/>